<organism evidence="1 2">
    <name type="scientific">Octopus sinensis</name>
    <name type="common">East Asian common octopus</name>
    <dbReference type="NCBI Taxonomy" id="2607531"/>
    <lineage>
        <taxon>Eukaryota</taxon>
        <taxon>Metazoa</taxon>
        <taxon>Spiralia</taxon>
        <taxon>Lophotrochozoa</taxon>
        <taxon>Mollusca</taxon>
        <taxon>Cephalopoda</taxon>
        <taxon>Coleoidea</taxon>
        <taxon>Octopodiformes</taxon>
        <taxon>Octopoda</taxon>
        <taxon>Incirrata</taxon>
        <taxon>Octopodidae</taxon>
        <taxon>Octopus</taxon>
    </lineage>
</organism>
<evidence type="ECO:0000313" key="2">
    <source>
        <dbReference type="RefSeq" id="XP_029644450.2"/>
    </source>
</evidence>
<gene>
    <name evidence="2" type="primary">LOC115218664</name>
</gene>
<dbReference type="AlphaFoldDB" id="A0A6P7T241"/>
<keyword evidence="1" id="KW-1185">Reference proteome</keyword>
<dbReference type="SUPFAM" id="SSF90257">
    <property type="entry name" value="Myosin rod fragments"/>
    <property type="match status" value="1"/>
</dbReference>
<dbReference type="InterPro" id="IPR028022">
    <property type="entry name" value="DUF4600"/>
</dbReference>
<reference evidence="2" key="1">
    <citation type="submission" date="2025-08" db="UniProtKB">
        <authorList>
            <consortium name="RefSeq"/>
        </authorList>
    </citation>
    <scope>IDENTIFICATION</scope>
</reference>
<proteinExistence type="predicted"/>
<protein>
    <submittedName>
        <fullName evidence="2">Coiled-coil domain-containing protein 169-like isoform X1</fullName>
    </submittedName>
</protein>
<dbReference type="PANTHER" id="PTHR28671">
    <property type="entry name" value="COILED-COIL DOMAIN-CONTAINING PROTEIN 169"/>
    <property type="match status" value="1"/>
</dbReference>
<dbReference type="KEGG" id="osn:115218664"/>
<sequence length="243" mass="28700">MNKTNMAMAIVGEFEIERINTKIKQEKQMKDMLDNSLQELITTVKELEQRSETIQDEGNEWRTRFETQEEINKQLQQQDLVLTKKVDEARSNLKEAMKKPKDNNSTQDNTEITPQYVKILEKEKNSLANQLRDLEWRLDQESKAYHKANDERKQYILEINITKSTLEDLKMKQRYNNITSHYAHNYAMAAQMNQQNDQLHSPRQQRDEDGNVRENHRVLDPRKGPMKKTVGIRNLPSLDQDGD</sequence>
<accession>A0A6P7T241</accession>
<dbReference type="Pfam" id="PF15372">
    <property type="entry name" value="DUF4600"/>
    <property type="match status" value="1"/>
</dbReference>
<name>A0A6P7T241_9MOLL</name>
<evidence type="ECO:0000313" key="1">
    <source>
        <dbReference type="Proteomes" id="UP000515154"/>
    </source>
</evidence>
<dbReference type="RefSeq" id="XP_029644450.2">
    <property type="nucleotide sequence ID" value="XM_029788590.2"/>
</dbReference>
<dbReference type="PANTHER" id="PTHR28671:SF3">
    <property type="entry name" value="COILED-COIL DOMAIN-CONTAINING PROTEIN 169"/>
    <property type="match status" value="1"/>
</dbReference>
<dbReference type="Proteomes" id="UP000515154">
    <property type="component" value="Linkage group LG13"/>
</dbReference>